<name>A0ABD0Z0U3_9HEMI</name>
<proteinExistence type="predicted"/>
<keyword evidence="2" id="KW-1185">Reference proteome</keyword>
<reference evidence="1 2" key="1">
    <citation type="submission" date="2024-07" db="EMBL/GenBank/DDBJ databases">
        <title>Chromosome-level genome assembly of the water stick insect Ranatra chinensis (Heteroptera: Nepidae).</title>
        <authorList>
            <person name="Liu X."/>
        </authorList>
    </citation>
    <scope>NUCLEOTIDE SEQUENCE [LARGE SCALE GENOMIC DNA]</scope>
    <source>
        <strain evidence="1">Cailab_2021Rc</strain>
        <tissue evidence="1">Muscle</tissue>
    </source>
</reference>
<dbReference type="AlphaFoldDB" id="A0ABD0Z0U3"/>
<protein>
    <recommendedName>
        <fullName evidence="3">Nicotinamide riboside kinase 1</fullName>
    </recommendedName>
</protein>
<evidence type="ECO:0008006" key="3">
    <source>
        <dbReference type="Google" id="ProtNLM"/>
    </source>
</evidence>
<dbReference type="PANTHER" id="PTHR10285">
    <property type="entry name" value="URIDINE KINASE"/>
    <property type="match status" value="1"/>
</dbReference>
<dbReference type="InterPro" id="IPR027417">
    <property type="entry name" value="P-loop_NTPase"/>
</dbReference>
<dbReference type="Gene3D" id="3.40.50.300">
    <property type="entry name" value="P-loop containing nucleotide triphosphate hydrolases"/>
    <property type="match status" value="1"/>
</dbReference>
<dbReference type="EMBL" id="JBFDAA010000009">
    <property type="protein sequence ID" value="KAL1129029.1"/>
    <property type="molecule type" value="Genomic_DNA"/>
</dbReference>
<accession>A0ABD0Z0U3</accession>
<evidence type="ECO:0000313" key="1">
    <source>
        <dbReference type="EMBL" id="KAL1129029.1"/>
    </source>
</evidence>
<dbReference type="Pfam" id="PF13238">
    <property type="entry name" value="AAA_18"/>
    <property type="match status" value="1"/>
</dbReference>
<comment type="caution">
    <text evidence="1">The sequence shown here is derived from an EMBL/GenBank/DDBJ whole genome shotgun (WGS) entry which is preliminary data.</text>
</comment>
<dbReference type="Proteomes" id="UP001558652">
    <property type="component" value="Unassembled WGS sequence"/>
</dbReference>
<organism evidence="1 2">
    <name type="scientific">Ranatra chinensis</name>
    <dbReference type="NCBI Taxonomy" id="642074"/>
    <lineage>
        <taxon>Eukaryota</taxon>
        <taxon>Metazoa</taxon>
        <taxon>Ecdysozoa</taxon>
        <taxon>Arthropoda</taxon>
        <taxon>Hexapoda</taxon>
        <taxon>Insecta</taxon>
        <taxon>Pterygota</taxon>
        <taxon>Neoptera</taxon>
        <taxon>Paraneoptera</taxon>
        <taxon>Hemiptera</taxon>
        <taxon>Heteroptera</taxon>
        <taxon>Panheteroptera</taxon>
        <taxon>Nepomorpha</taxon>
        <taxon>Nepidae</taxon>
        <taxon>Ranatrinae</taxon>
        <taxon>Ranatra</taxon>
    </lineage>
</organism>
<evidence type="ECO:0000313" key="2">
    <source>
        <dbReference type="Proteomes" id="UP001558652"/>
    </source>
</evidence>
<sequence>MFVLGISGVTCSGKTTLARLLKKDWVNCIHLCQDDYFLPEDSPRHVVVPHLGHNNWELITALDMDRMKTDIREVMNSSLKDGVDLLILEGFLLLNDTELSSYCDVKVYVDVPYEECRRRRFSRTYDPPDVPGYFDDVVWPESQKNRKLVLSQFPDLCVLDGSLPVNVLYKMLLEILTEKGFKKAVIH</sequence>
<gene>
    <name evidence="1" type="ORF">AAG570_013561</name>
</gene>
<dbReference type="SUPFAM" id="SSF52540">
    <property type="entry name" value="P-loop containing nucleoside triphosphate hydrolases"/>
    <property type="match status" value="1"/>
</dbReference>